<evidence type="ECO:0000256" key="3">
    <source>
        <dbReference type="ARBA" id="ARBA00023125"/>
    </source>
</evidence>
<dbReference type="InterPro" id="IPR016032">
    <property type="entry name" value="Sig_transdc_resp-reg_C-effctor"/>
</dbReference>
<evidence type="ECO:0000313" key="8">
    <source>
        <dbReference type="EMBL" id="MDN4471464.1"/>
    </source>
</evidence>
<protein>
    <submittedName>
        <fullName evidence="8">Response regulator transcription factor</fullName>
    </submittedName>
</protein>
<dbReference type="SMART" id="SM00448">
    <property type="entry name" value="REC"/>
    <property type="match status" value="1"/>
</dbReference>
<keyword evidence="1 5" id="KW-0597">Phosphoprotein</keyword>
<evidence type="ECO:0000256" key="1">
    <source>
        <dbReference type="ARBA" id="ARBA00022553"/>
    </source>
</evidence>
<proteinExistence type="predicted"/>
<keyword evidence="2" id="KW-0805">Transcription regulation</keyword>
<evidence type="ECO:0000259" key="7">
    <source>
        <dbReference type="PROSITE" id="PS50110"/>
    </source>
</evidence>
<evidence type="ECO:0000256" key="5">
    <source>
        <dbReference type="PROSITE-ProRule" id="PRU00169"/>
    </source>
</evidence>
<gene>
    <name evidence="8" type="ORF">QQX04_00490</name>
</gene>
<dbReference type="InterPro" id="IPR039420">
    <property type="entry name" value="WalR-like"/>
</dbReference>
<dbReference type="Pfam" id="PF00196">
    <property type="entry name" value="GerE"/>
    <property type="match status" value="1"/>
</dbReference>
<dbReference type="PROSITE" id="PS00622">
    <property type="entry name" value="HTH_LUXR_1"/>
    <property type="match status" value="1"/>
</dbReference>
<dbReference type="InterPro" id="IPR001789">
    <property type="entry name" value="Sig_transdc_resp-reg_receiver"/>
</dbReference>
<dbReference type="PANTHER" id="PTHR43214">
    <property type="entry name" value="TWO-COMPONENT RESPONSE REGULATOR"/>
    <property type="match status" value="1"/>
</dbReference>
<name>A0ABT8FX43_9MICO</name>
<dbReference type="Pfam" id="PF00072">
    <property type="entry name" value="Response_reg"/>
    <property type="match status" value="1"/>
</dbReference>
<dbReference type="SMART" id="SM00421">
    <property type="entry name" value="HTH_LUXR"/>
    <property type="match status" value="1"/>
</dbReference>
<accession>A0ABT8FX43</accession>
<organism evidence="8 9">
    <name type="scientific">Demequina zhanjiangensis</name>
    <dbReference type="NCBI Taxonomy" id="3051659"/>
    <lineage>
        <taxon>Bacteria</taxon>
        <taxon>Bacillati</taxon>
        <taxon>Actinomycetota</taxon>
        <taxon>Actinomycetes</taxon>
        <taxon>Micrococcales</taxon>
        <taxon>Demequinaceae</taxon>
        <taxon>Demequina</taxon>
    </lineage>
</organism>
<dbReference type="PANTHER" id="PTHR43214:SF24">
    <property type="entry name" value="TRANSCRIPTIONAL REGULATORY PROTEIN NARL-RELATED"/>
    <property type="match status" value="1"/>
</dbReference>
<dbReference type="InterPro" id="IPR000792">
    <property type="entry name" value="Tscrpt_reg_LuxR_C"/>
</dbReference>
<dbReference type="Proteomes" id="UP001172738">
    <property type="component" value="Unassembled WGS sequence"/>
</dbReference>
<evidence type="ECO:0000256" key="2">
    <source>
        <dbReference type="ARBA" id="ARBA00023015"/>
    </source>
</evidence>
<dbReference type="PRINTS" id="PR00038">
    <property type="entry name" value="HTHLUXR"/>
</dbReference>
<evidence type="ECO:0000313" key="9">
    <source>
        <dbReference type="Proteomes" id="UP001172738"/>
    </source>
</evidence>
<keyword evidence="9" id="KW-1185">Reference proteome</keyword>
<feature type="modified residue" description="4-aspartylphosphate" evidence="5">
    <location>
        <position position="54"/>
    </location>
</feature>
<dbReference type="SUPFAM" id="SSF46894">
    <property type="entry name" value="C-terminal effector domain of the bipartite response regulators"/>
    <property type="match status" value="1"/>
</dbReference>
<comment type="caution">
    <text evidence="8">The sequence shown here is derived from an EMBL/GenBank/DDBJ whole genome shotgun (WGS) entry which is preliminary data.</text>
</comment>
<dbReference type="RefSeq" id="WP_301125121.1">
    <property type="nucleotide sequence ID" value="NZ_JAUHPV010000001.1"/>
</dbReference>
<reference evidence="8" key="1">
    <citation type="submission" date="2023-06" db="EMBL/GenBank/DDBJ databases">
        <title>SYSU T00b26.</title>
        <authorList>
            <person name="Gao L."/>
            <person name="Fang B.-Z."/>
            <person name="Li W.-J."/>
        </authorList>
    </citation>
    <scope>NUCLEOTIDE SEQUENCE</scope>
    <source>
        <strain evidence="8">SYSU T00b26</strain>
    </source>
</reference>
<keyword evidence="3" id="KW-0238">DNA-binding</keyword>
<dbReference type="CDD" id="cd17535">
    <property type="entry name" value="REC_NarL-like"/>
    <property type="match status" value="1"/>
</dbReference>
<dbReference type="Gene3D" id="3.40.50.2300">
    <property type="match status" value="1"/>
</dbReference>
<sequence>MIKVALVDDQQMVRVGLRMILESEDDIQVCCEAADGEQALSLADEHEADVILMDIRMPGMDGIAATRELIARRPAARIVILTTFDDDEYVYEALRAGASGFLLKSAEGDALVDAVRVVAGGEALLAPEVTRRVIERFATTPSAGVVPATPAVEQVPVPTPGPADDAPHQPSAEAIGDLSEREVEVLQLMARGLSNQEIATELFVSNTTVKTHVSHILTKLGVRDRVQAVVEAYDSGIVLPRG</sequence>
<evidence type="ECO:0000256" key="4">
    <source>
        <dbReference type="ARBA" id="ARBA00023163"/>
    </source>
</evidence>
<dbReference type="SUPFAM" id="SSF52172">
    <property type="entry name" value="CheY-like"/>
    <property type="match status" value="1"/>
</dbReference>
<feature type="domain" description="HTH luxR-type" evidence="6">
    <location>
        <begin position="171"/>
        <end position="236"/>
    </location>
</feature>
<dbReference type="InterPro" id="IPR058245">
    <property type="entry name" value="NreC/VraR/RcsB-like_REC"/>
</dbReference>
<dbReference type="InterPro" id="IPR011006">
    <property type="entry name" value="CheY-like_superfamily"/>
</dbReference>
<dbReference type="PROSITE" id="PS50043">
    <property type="entry name" value="HTH_LUXR_2"/>
    <property type="match status" value="1"/>
</dbReference>
<evidence type="ECO:0000259" key="6">
    <source>
        <dbReference type="PROSITE" id="PS50043"/>
    </source>
</evidence>
<dbReference type="PROSITE" id="PS50110">
    <property type="entry name" value="RESPONSE_REGULATORY"/>
    <property type="match status" value="1"/>
</dbReference>
<dbReference type="CDD" id="cd06170">
    <property type="entry name" value="LuxR_C_like"/>
    <property type="match status" value="1"/>
</dbReference>
<feature type="domain" description="Response regulatory" evidence="7">
    <location>
        <begin position="3"/>
        <end position="119"/>
    </location>
</feature>
<keyword evidence="4" id="KW-0804">Transcription</keyword>
<dbReference type="EMBL" id="JAUHPV010000001">
    <property type="protein sequence ID" value="MDN4471464.1"/>
    <property type="molecule type" value="Genomic_DNA"/>
</dbReference>